<reference evidence="1" key="1">
    <citation type="submission" date="2015-01" db="EMBL/GenBank/DDBJ databases">
        <title>Comparative genome analysis of Bacillus coagulans HM-08, Clostridium butyricum HM-68, Bacillus subtilis HM-66 and Bacillus licheniformis BL-09.</title>
        <authorList>
            <person name="Zhang H."/>
        </authorList>
    </citation>
    <scope>NUCLEOTIDE SEQUENCE [LARGE SCALE GENOMIC DNA]</scope>
    <source>
        <strain evidence="1">HM-08</strain>
    </source>
</reference>
<dbReference type="RefSeq" id="WP_014096346.1">
    <property type="nucleotide sequence ID" value="NZ_CP010525.1"/>
</dbReference>
<reference evidence="3" key="2">
    <citation type="submission" date="2015-01" db="EMBL/GenBank/DDBJ databases">
        <title>Comparative genome analysis of Bacillus coagulans HM-08, Clostridium butyricum HM-68, Bacillus subtilis HM-66 and Bacillus paralicheniformis BL-09.</title>
        <authorList>
            <person name="Zhang H."/>
        </authorList>
    </citation>
    <scope>NUCLEOTIDE SEQUENCE [LARGE SCALE GENOMIC DNA]</scope>
    <source>
        <strain evidence="3">HM-08</strain>
    </source>
</reference>
<dbReference type="Proteomes" id="UP000032024">
    <property type="component" value="Chromosome"/>
</dbReference>
<gene>
    <name evidence="2" type="ORF">HMPREF3213_01235</name>
    <name evidence="1" type="ORF">SB48_HM08orf06064</name>
</gene>
<reference evidence="2" key="4">
    <citation type="submission" date="2016-01" db="EMBL/GenBank/DDBJ databases">
        <authorList>
            <person name="Oliw E.H."/>
        </authorList>
    </citation>
    <scope>NUCLEOTIDE SEQUENCE [LARGE SCALE GENOMIC DNA]</scope>
    <source>
        <strain evidence="2">GED7749B</strain>
    </source>
</reference>
<name>A0A0C5C8C5_HEYCO</name>
<accession>A0A0C5C8C5</accession>
<evidence type="ECO:0000313" key="3">
    <source>
        <dbReference type="Proteomes" id="UP000032024"/>
    </source>
</evidence>
<dbReference type="AlphaFoldDB" id="A0A0C5C8C5"/>
<dbReference type="EMBL" id="LRPN01000037">
    <property type="protein sequence ID" value="KWZ83459.1"/>
    <property type="molecule type" value="Genomic_DNA"/>
</dbReference>
<reference evidence="4" key="3">
    <citation type="submission" date="2016-01" db="EMBL/GenBank/DDBJ databases">
        <authorList>
            <person name="Mitreva M."/>
            <person name="Pepin K.H."/>
            <person name="Mihindukulasuriya K.A."/>
            <person name="Fulton R."/>
            <person name="Fronick C."/>
            <person name="O'Laughlin M."/>
            <person name="Miner T."/>
            <person name="Herter B."/>
            <person name="Rosa B.A."/>
            <person name="Cordes M."/>
            <person name="Tomlinson C."/>
            <person name="Wollam A."/>
            <person name="Palsikar V.B."/>
            <person name="Mardis E.R."/>
            <person name="Wilson R.K."/>
        </authorList>
    </citation>
    <scope>NUCLEOTIDE SEQUENCE [LARGE SCALE GENOMIC DNA]</scope>
    <source>
        <strain evidence="4">GED7749B</strain>
    </source>
</reference>
<dbReference type="EMBL" id="CP010525">
    <property type="protein sequence ID" value="AJO24608.1"/>
    <property type="molecule type" value="Genomic_DNA"/>
</dbReference>
<evidence type="ECO:0000313" key="4">
    <source>
        <dbReference type="Proteomes" id="UP000070376"/>
    </source>
</evidence>
<organism evidence="2 4">
    <name type="scientific">Heyndrickxia coagulans</name>
    <name type="common">Weizmannia coagulans</name>
    <dbReference type="NCBI Taxonomy" id="1398"/>
    <lineage>
        <taxon>Bacteria</taxon>
        <taxon>Bacillati</taxon>
        <taxon>Bacillota</taxon>
        <taxon>Bacilli</taxon>
        <taxon>Bacillales</taxon>
        <taxon>Bacillaceae</taxon>
        <taxon>Heyndrickxia</taxon>
    </lineage>
</organism>
<evidence type="ECO:0000313" key="2">
    <source>
        <dbReference type="EMBL" id="KWZ83459.1"/>
    </source>
</evidence>
<protein>
    <submittedName>
        <fullName evidence="2">Uncharacterized protein</fullName>
    </submittedName>
</protein>
<dbReference type="Proteomes" id="UP000070376">
    <property type="component" value="Unassembled WGS sequence"/>
</dbReference>
<proteinExistence type="predicted"/>
<keyword evidence="3" id="KW-1185">Reference proteome</keyword>
<dbReference type="GeneID" id="93261086"/>
<sequence>MDRYSCLAYLLFQTDDNTVKEAAIRLVQGSLTLKEAKNDSTLKPYLEDCEKRLNIQPPDAEQVYAFMENYIYAV</sequence>
<evidence type="ECO:0000313" key="1">
    <source>
        <dbReference type="EMBL" id="AJO24608.1"/>
    </source>
</evidence>
<dbReference type="PATRIC" id="fig|1398.18.peg.3769"/>